<keyword evidence="4" id="KW-0472">Membrane</keyword>
<keyword evidence="7" id="KW-1185">Reference proteome</keyword>
<dbReference type="PANTHER" id="PTHR34118">
    <property type="entry name" value="NF-KAPPA-B INHIBITOR-LIKE PROTEIN-RELATED"/>
    <property type="match status" value="1"/>
</dbReference>
<evidence type="ECO:0000256" key="1">
    <source>
        <dbReference type="ARBA" id="ARBA00004141"/>
    </source>
</evidence>
<organism evidence="6 7">
    <name type="scientific">Ilex paraguariensis</name>
    <name type="common">yerba mate</name>
    <dbReference type="NCBI Taxonomy" id="185542"/>
    <lineage>
        <taxon>Eukaryota</taxon>
        <taxon>Viridiplantae</taxon>
        <taxon>Streptophyta</taxon>
        <taxon>Embryophyta</taxon>
        <taxon>Tracheophyta</taxon>
        <taxon>Spermatophyta</taxon>
        <taxon>Magnoliopsida</taxon>
        <taxon>eudicotyledons</taxon>
        <taxon>Gunneridae</taxon>
        <taxon>Pentapetalae</taxon>
        <taxon>asterids</taxon>
        <taxon>campanulids</taxon>
        <taxon>Aquifoliales</taxon>
        <taxon>Aquifoliaceae</taxon>
        <taxon>Ilex</taxon>
    </lineage>
</organism>
<protein>
    <recommendedName>
        <fullName evidence="5">CGL160/ATPI domain-containing protein</fullName>
    </recommendedName>
</protein>
<reference evidence="6 7" key="1">
    <citation type="submission" date="2024-02" db="EMBL/GenBank/DDBJ databases">
        <authorList>
            <person name="Vignale AGUSTIN F."/>
            <person name="Sosa J E."/>
            <person name="Modenutti C."/>
        </authorList>
    </citation>
    <scope>NUCLEOTIDE SEQUENCE [LARGE SCALE GENOMIC DNA]</scope>
</reference>
<sequence length="132" mass="14442">MQLKRELLILTVGIGTACSGYCLVVISLQAAVSYAAGVMFRIGIRSQDLEDLVEKLVKGSSIALSSSRLVIPAVIYGFWELSQHFANDFFDFQLLPAMVGLFAYKAAALVQVYRDNKDLELIFPDDGEGSSD</sequence>
<gene>
    <name evidence="6" type="ORF">ILEXP_LOCUS19343</name>
</gene>
<comment type="subcellular location">
    <subcellularLocation>
        <location evidence="1">Membrane</location>
        <topology evidence="1">Multi-pass membrane protein</topology>
    </subcellularLocation>
</comment>
<evidence type="ECO:0000256" key="4">
    <source>
        <dbReference type="ARBA" id="ARBA00023136"/>
    </source>
</evidence>
<accession>A0ABC8S1T6</accession>
<evidence type="ECO:0000259" key="5">
    <source>
        <dbReference type="Pfam" id="PF24763"/>
    </source>
</evidence>
<dbReference type="Pfam" id="PF24763">
    <property type="entry name" value="CGL160_C"/>
    <property type="match status" value="1"/>
</dbReference>
<dbReference type="AlphaFoldDB" id="A0ABC8S1T6"/>
<keyword evidence="2" id="KW-0812">Transmembrane</keyword>
<dbReference type="PANTHER" id="PTHR34118:SF1">
    <property type="entry name" value="NF-KAPPA-B INHIBITOR-LIKE PROTEIN"/>
    <property type="match status" value="1"/>
</dbReference>
<feature type="domain" description="CGL160/ATPI" evidence="5">
    <location>
        <begin position="2"/>
        <end position="112"/>
    </location>
</feature>
<evidence type="ECO:0000256" key="3">
    <source>
        <dbReference type="ARBA" id="ARBA00022989"/>
    </source>
</evidence>
<name>A0ABC8S1T6_9AQUA</name>
<dbReference type="PROSITE" id="PS51257">
    <property type="entry name" value="PROKAR_LIPOPROTEIN"/>
    <property type="match status" value="1"/>
</dbReference>
<keyword evidence="3" id="KW-1133">Transmembrane helix</keyword>
<dbReference type="EMBL" id="CAUOFW020002103">
    <property type="protein sequence ID" value="CAK9151188.1"/>
    <property type="molecule type" value="Genomic_DNA"/>
</dbReference>
<evidence type="ECO:0000313" key="7">
    <source>
        <dbReference type="Proteomes" id="UP001642360"/>
    </source>
</evidence>
<dbReference type="Proteomes" id="UP001642360">
    <property type="component" value="Unassembled WGS sequence"/>
</dbReference>
<dbReference type="InterPro" id="IPR056309">
    <property type="entry name" value="CGL160/ATPI_dom"/>
</dbReference>
<dbReference type="GO" id="GO:0016020">
    <property type="term" value="C:membrane"/>
    <property type="evidence" value="ECO:0007669"/>
    <property type="project" value="UniProtKB-SubCell"/>
</dbReference>
<proteinExistence type="predicted"/>
<evidence type="ECO:0000313" key="6">
    <source>
        <dbReference type="EMBL" id="CAK9151188.1"/>
    </source>
</evidence>
<comment type="caution">
    <text evidence="6">The sequence shown here is derived from an EMBL/GenBank/DDBJ whole genome shotgun (WGS) entry which is preliminary data.</text>
</comment>
<evidence type="ECO:0000256" key="2">
    <source>
        <dbReference type="ARBA" id="ARBA00022692"/>
    </source>
</evidence>